<dbReference type="InterPro" id="IPR015943">
    <property type="entry name" value="WD40/YVTN_repeat-like_dom_sf"/>
</dbReference>
<dbReference type="GO" id="GO:0000139">
    <property type="term" value="C:Golgi membrane"/>
    <property type="evidence" value="ECO:0007669"/>
    <property type="project" value="UniProtKB-SubCell"/>
</dbReference>
<organism evidence="11 12">
    <name type="scientific">Calycina marina</name>
    <dbReference type="NCBI Taxonomy" id="1763456"/>
    <lineage>
        <taxon>Eukaryota</taxon>
        <taxon>Fungi</taxon>
        <taxon>Dikarya</taxon>
        <taxon>Ascomycota</taxon>
        <taxon>Pezizomycotina</taxon>
        <taxon>Leotiomycetes</taxon>
        <taxon>Helotiales</taxon>
        <taxon>Pezizellaceae</taxon>
        <taxon>Calycina</taxon>
    </lineage>
</organism>
<evidence type="ECO:0000256" key="1">
    <source>
        <dbReference type="ARBA" id="ARBA00022448"/>
    </source>
</evidence>
<dbReference type="InterPro" id="IPR011041">
    <property type="entry name" value="Quinoprot_gluc/sorb_DH_b-prop"/>
</dbReference>
<evidence type="ECO:0000313" key="11">
    <source>
        <dbReference type="EMBL" id="KAG9247107.1"/>
    </source>
</evidence>
<feature type="transmembrane region" description="Helical" evidence="10">
    <location>
        <begin position="448"/>
        <end position="475"/>
    </location>
</feature>
<accession>A0A9P8CHP4</accession>
<evidence type="ECO:0000256" key="7">
    <source>
        <dbReference type="ARBA" id="ARBA00022927"/>
    </source>
</evidence>
<keyword evidence="9 10" id="KW-0472">Membrane</keyword>
<evidence type="ECO:0000256" key="5">
    <source>
        <dbReference type="ARBA" id="ARBA00022824"/>
    </source>
</evidence>
<name>A0A9P8CHP4_9HELO</name>
<evidence type="ECO:0000256" key="10">
    <source>
        <dbReference type="RuleBase" id="RU369019"/>
    </source>
</evidence>
<evidence type="ECO:0000313" key="12">
    <source>
        <dbReference type="Proteomes" id="UP000887226"/>
    </source>
</evidence>
<dbReference type="GO" id="GO:0015031">
    <property type="term" value="P:protein transport"/>
    <property type="evidence" value="ECO:0007669"/>
    <property type="project" value="UniProtKB-KW"/>
</dbReference>
<dbReference type="OrthoDB" id="16538at2759"/>
<keyword evidence="2 10" id="KW-0853">WD repeat</keyword>
<dbReference type="AlphaFoldDB" id="A0A9P8CHP4"/>
<gene>
    <name evidence="11" type="ORF">BJ878DRAFT_454970</name>
</gene>
<keyword evidence="8 10" id="KW-1133">Transmembrane helix</keyword>
<dbReference type="PANTHER" id="PTHR23284">
    <property type="entry name" value="PROLACTIN REGULATORY ELEMENT BINDING PROTEIN"/>
    <property type="match status" value="1"/>
</dbReference>
<keyword evidence="7 10" id="KW-0653">Protein transport</keyword>
<evidence type="ECO:0000256" key="6">
    <source>
        <dbReference type="ARBA" id="ARBA00022892"/>
    </source>
</evidence>
<dbReference type="Gene3D" id="2.130.10.10">
    <property type="entry name" value="YVTN repeat-like/Quinoprotein amine dehydrogenase"/>
    <property type="match status" value="1"/>
</dbReference>
<dbReference type="GO" id="GO:0006888">
    <property type="term" value="P:endoplasmic reticulum to Golgi vesicle-mediated transport"/>
    <property type="evidence" value="ECO:0007669"/>
    <property type="project" value="UniProtKB-UniRule"/>
</dbReference>
<keyword evidence="5 10" id="KW-0256">Endoplasmic reticulum</keyword>
<comment type="subcellular location">
    <subcellularLocation>
        <location evidence="10">Endoplasmic reticulum membrane</location>
        <topology evidence="10">Single-pass type II membrane protein</topology>
    </subcellularLocation>
    <subcellularLocation>
        <location evidence="10">Golgi apparatus membrane</location>
        <topology evidence="10">Single-pass type II membrane protein</topology>
    </subcellularLocation>
</comment>
<dbReference type="Proteomes" id="UP000887226">
    <property type="component" value="Unassembled WGS sequence"/>
</dbReference>
<sequence>MAPLIRKAEDVLGSPLYACHFDPEDSTRLVVGGGGGSGMNGVVNRITLLSTADPTKLEQLGEIELPKTEDNPTSLAVGQKRGKTTMIYAGVNSNPSGKGKENAHFRILGVETAGTKKRTGTEMGAATSSAKITEVSRTSLFTGEDKDIYQRTTRLSNPFPGLPQLGAVTNGLDEGTELVLFYTGAEASPISRKTFTSDKEIEDVDILQVGKESYMVAYCNRHDVYIKGVSSKVDNNEAASLIYETPFAKDPEQPTVPKFRSLKWLTKNYLLMLTNIHSTGGVVLQVLRLPREKESEMGAKIVESHRMSSNIKKATGVAIANLTPPTSATFEQGYTQFIIAVAGQDASIHILKLDFSTYGDISLVSRIKPVRRFKKVHPMAVTDLSFSHFTPPKKVLAGTPPQHLKLASVSVQQTVVVHTFPLFPVPLSKGTGQSETPRYVIALPSRTAAWAGSTFVFACIAVLLAVWAQGMLVIFESDMRLFDTHKIERLLPNSWANIIMSPSLPTVRDVTIPLEAAQKAVASSASSAASLLPDILTDLKGKNEDAVVIIEETKHNDDKVRFAVHDEEMHGEKSAKSWVELSPEQKAAWSQRLSEAGHWVGDLPETMLKGVVFGELRGVIGQAVSGAI</sequence>
<keyword evidence="6" id="KW-0931">ER-Golgi transport</keyword>
<dbReference type="EMBL" id="MU253782">
    <property type="protein sequence ID" value="KAG9247107.1"/>
    <property type="molecule type" value="Genomic_DNA"/>
</dbReference>
<comment type="similarity">
    <text evidence="10">Belongs to the WD repeat SEC12 family.</text>
</comment>
<evidence type="ECO:0000256" key="2">
    <source>
        <dbReference type="ARBA" id="ARBA00022574"/>
    </source>
</evidence>
<evidence type="ECO:0000256" key="3">
    <source>
        <dbReference type="ARBA" id="ARBA00022692"/>
    </source>
</evidence>
<evidence type="ECO:0000256" key="8">
    <source>
        <dbReference type="ARBA" id="ARBA00022989"/>
    </source>
</evidence>
<dbReference type="SUPFAM" id="SSF50952">
    <property type="entry name" value="Soluble quinoprotein glucose dehydrogenase"/>
    <property type="match status" value="1"/>
</dbReference>
<comment type="caution">
    <text evidence="11">The sequence shown here is derived from an EMBL/GenBank/DDBJ whole genome shotgun (WGS) entry which is preliminary data.</text>
</comment>
<evidence type="ECO:0000256" key="9">
    <source>
        <dbReference type="ARBA" id="ARBA00023136"/>
    </source>
</evidence>
<keyword evidence="4 10" id="KW-0677">Repeat</keyword>
<dbReference type="GO" id="GO:0003400">
    <property type="term" value="P:regulation of COPII vesicle coating"/>
    <property type="evidence" value="ECO:0007669"/>
    <property type="project" value="UniProtKB-UniRule"/>
</dbReference>
<keyword evidence="3 10" id="KW-0812">Transmembrane</keyword>
<keyword evidence="12" id="KW-1185">Reference proteome</keyword>
<reference evidence="11" key="1">
    <citation type="journal article" date="2021" name="IMA Fungus">
        <title>Genomic characterization of three marine fungi, including Emericellopsis atlantica sp. nov. with signatures of a generalist lifestyle and marine biomass degradation.</title>
        <authorList>
            <person name="Hagestad O.C."/>
            <person name="Hou L."/>
            <person name="Andersen J.H."/>
            <person name="Hansen E.H."/>
            <person name="Altermark B."/>
            <person name="Li C."/>
            <person name="Kuhnert E."/>
            <person name="Cox R.J."/>
            <person name="Crous P.W."/>
            <person name="Spatafora J.W."/>
            <person name="Lail K."/>
            <person name="Amirebrahimi M."/>
            <person name="Lipzen A."/>
            <person name="Pangilinan J."/>
            <person name="Andreopoulos W."/>
            <person name="Hayes R.D."/>
            <person name="Ng V."/>
            <person name="Grigoriev I.V."/>
            <person name="Jackson S.A."/>
            <person name="Sutton T.D.S."/>
            <person name="Dobson A.D.W."/>
            <person name="Rama T."/>
        </authorList>
    </citation>
    <scope>NUCLEOTIDE SEQUENCE</scope>
    <source>
        <strain evidence="11">TRa3180A</strain>
    </source>
</reference>
<comment type="function">
    <text evidence="10">Guanine nucleotide-exchange factor (GEF) required for the formation or budding of transport vesicles from the ER.</text>
</comment>
<dbReference type="PANTHER" id="PTHR23284:SF0">
    <property type="entry name" value="PROLACTIN REGULATORY ELEMENT-BINDING PROTEIN"/>
    <property type="match status" value="1"/>
</dbReference>
<dbReference type="GO" id="GO:0005789">
    <property type="term" value="C:endoplasmic reticulum membrane"/>
    <property type="evidence" value="ECO:0007669"/>
    <property type="project" value="UniProtKB-SubCell"/>
</dbReference>
<dbReference type="GO" id="GO:0005085">
    <property type="term" value="F:guanyl-nucleotide exchange factor activity"/>
    <property type="evidence" value="ECO:0007669"/>
    <property type="project" value="InterPro"/>
</dbReference>
<dbReference type="InterPro" id="IPR045260">
    <property type="entry name" value="Sec12-like"/>
</dbReference>
<keyword evidence="1 10" id="KW-0813">Transport</keyword>
<evidence type="ECO:0000256" key="4">
    <source>
        <dbReference type="ARBA" id="ARBA00022737"/>
    </source>
</evidence>
<protein>
    <recommendedName>
        <fullName evidence="10">Guanine nucleotide-exchange factor SEC12</fullName>
    </recommendedName>
</protein>
<proteinExistence type="inferred from homology"/>